<feature type="transmembrane region" description="Helical" evidence="2">
    <location>
        <begin position="79"/>
        <end position="103"/>
    </location>
</feature>
<dbReference type="PANTHER" id="PTHR41542:SF1">
    <property type="entry name" value="BLL5807 PROTEIN"/>
    <property type="match status" value="1"/>
</dbReference>
<keyword evidence="3" id="KW-0732">Signal</keyword>
<feature type="region of interest" description="Disordered" evidence="1">
    <location>
        <begin position="137"/>
        <end position="156"/>
    </location>
</feature>
<dbReference type="InterPro" id="IPR032710">
    <property type="entry name" value="NTF2-like_dom_sf"/>
</dbReference>
<reference evidence="5" key="1">
    <citation type="journal article" date="2021" name="PeerJ">
        <title>Extensive microbial diversity within the chicken gut microbiome revealed by metagenomics and culture.</title>
        <authorList>
            <person name="Gilroy R."/>
            <person name="Ravi A."/>
            <person name="Getino M."/>
            <person name="Pursley I."/>
            <person name="Horton D.L."/>
            <person name="Alikhan N.F."/>
            <person name="Baker D."/>
            <person name="Gharbi K."/>
            <person name="Hall N."/>
            <person name="Watson M."/>
            <person name="Adriaenssens E.M."/>
            <person name="Foster-Nyarko E."/>
            <person name="Jarju S."/>
            <person name="Secka A."/>
            <person name="Antonio M."/>
            <person name="Oren A."/>
            <person name="Chaudhuri R.R."/>
            <person name="La Ragione R."/>
            <person name="Hildebrand F."/>
            <person name="Pallen M.J."/>
        </authorList>
    </citation>
    <scope>NUCLEOTIDE SEQUENCE</scope>
    <source>
        <strain evidence="5">ChiSxjej5B17-1746</strain>
    </source>
</reference>
<keyword evidence="2" id="KW-0472">Membrane</keyword>
<keyword evidence="5" id="KW-0689">Ribosomal protein</keyword>
<name>A0A9D1R295_9BACT</name>
<dbReference type="Pfam" id="PF04280">
    <property type="entry name" value="Tim44"/>
    <property type="match status" value="1"/>
</dbReference>
<feature type="transmembrane region" description="Helical" evidence="2">
    <location>
        <begin position="110"/>
        <end position="128"/>
    </location>
</feature>
<dbReference type="SMART" id="SM00978">
    <property type="entry name" value="Tim44"/>
    <property type="match status" value="1"/>
</dbReference>
<reference evidence="5" key="2">
    <citation type="submission" date="2021-04" db="EMBL/GenBank/DDBJ databases">
        <authorList>
            <person name="Gilroy R."/>
        </authorList>
    </citation>
    <scope>NUCLEOTIDE SEQUENCE</scope>
    <source>
        <strain evidence="5">ChiSxjej5B17-1746</strain>
    </source>
</reference>
<comment type="caution">
    <text evidence="5">The sequence shown here is derived from an EMBL/GenBank/DDBJ whole genome shotgun (WGS) entry which is preliminary data.</text>
</comment>
<keyword evidence="5" id="KW-0687">Ribonucleoprotein</keyword>
<dbReference type="GO" id="GO:0005840">
    <property type="term" value="C:ribosome"/>
    <property type="evidence" value="ECO:0007669"/>
    <property type="project" value="UniProtKB-KW"/>
</dbReference>
<evidence type="ECO:0000256" key="1">
    <source>
        <dbReference type="SAM" id="MobiDB-lite"/>
    </source>
</evidence>
<dbReference type="AlphaFoldDB" id="A0A9D1R295"/>
<organism evidence="5 6">
    <name type="scientific">Candidatus Bilophila faecipullorum</name>
    <dbReference type="NCBI Taxonomy" id="2838482"/>
    <lineage>
        <taxon>Bacteria</taxon>
        <taxon>Pseudomonadati</taxon>
        <taxon>Thermodesulfobacteriota</taxon>
        <taxon>Desulfovibrionia</taxon>
        <taxon>Desulfovibrionales</taxon>
        <taxon>Desulfovibrionaceae</taxon>
        <taxon>Bilophila</taxon>
    </lineage>
</organism>
<feature type="domain" description="Tim44-like" evidence="4">
    <location>
        <begin position="183"/>
        <end position="314"/>
    </location>
</feature>
<sequence length="321" mass="34391">MRKSLLAGLGAVMVVVMLAFAYAEADAARIGGGRSFGGRPSMSQPFTRSLPSNPSSSFNRQAQRPGQQMANAASPAGRGLFGGMGGMLGGLLAGSLLGSLLFGGGFHGGGFLDIIIIGGLLYLAYRFFSRRRAATQGAGHGNAAPFDTTATPTPDNMQQRTATPQGMRGGFDWDALTTPTSNQQTYAQDAPNKPADFDEEEFLRGAKAAYARLNSAWDKRDLADIAQFSTPAFMKEIEQQAEEDKNPGKTEIMLVNASLVQVDTIGAEQIAQVYFNVLLREDPTQDAPTEVREIWHFTRPANGTGTWKLDGIQQVDNSAFN</sequence>
<evidence type="ECO:0000313" key="6">
    <source>
        <dbReference type="Proteomes" id="UP000824264"/>
    </source>
</evidence>
<dbReference type="InterPro" id="IPR007379">
    <property type="entry name" value="Tim44-like_dom"/>
</dbReference>
<feature type="region of interest" description="Disordered" evidence="1">
    <location>
        <begin position="41"/>
        <end position="74"/>
    </location>
</feature>
<keyword evidence="2" id="KW-0812">Transmembrane</keyword>
<evidence type="ECO:0000313" key="5">
    <source>
        <dbReference type="EMBL" id="HIW79133.1"/>
    </source>
</evidence>
<dbReference type="Proteomes" id="UP000824264">
    <property type="component" value="Unassembled WGS sequence"/>
</dbReference>
<dbReference type="Gene3D" id="3.10.450.240">
    <property type="match status" value="1"/>
</dbReference>
<dbReference type="EMBL" id="DXGI01000318">
    <property type="protein sequence ID" value="HIW79133.1"/>
    <property type="molecule type" value="Genomic_DNA"/>
</dbReference>
<evidence type="ECO:0000259" key="4">
    <source>
        <dbReference type="SMART" id="SM00978"/>
    </source>
</evidence>
<accession>A0A9D1R295</accession>
<feature type="compositionally biased region" description="Polar residues" evidence="1">
    <location>
        <begin position="41"/>
        <end position="71"/>
    </location>
</feature>
<dbReference type="SUPFAM" id="SSF54427">
    <property type="entry name" value="NTF2-like"/>
    <property type="match status" value="1"/>
</dbReference>
<feature type="chain" id="PRO_5039439125" evidence="3">
    <location>
        <begin position="22"/>
        <end position="321"/>
    </location>
</feature>
<feature type="signal peptide" evidence="3">
    <location>
        <begin position="1"/>
        <end position="21"/>
    </location>
</feature>
<keyword evidence="2" id="KW-1133">Transmembrane helix</keyword>
<protein>
    <submittedName>
        <fullName evidence="5">39S ribosomal protein L45</fullName>
    </submittedName>
</protein>
<evidence type="ECO:0000256" key="2">
    <source>
        <dbReference type="SAM" id="Phobius"/>
    </source>
</evidence>
<gene>
    <name evidence="5" type="ORF">H9874_08325</name>
</gene>
<dbReference type="PANTHER" id="PTHR41542">
    <property type="entry name" value="BLL5807 PROTEIN"/>
    <property type="match status" value="1"/>
</dbReference>
<evidence type="ECO:0000256" key="3">
    <source>
        <dbReference type="SAM" id="SignalP"/>
    </source>
</evidence>
<proteinExistence type="predicted"/>
<feature type="compositionally biased region" description="Low complexity" evidence="1">
    <location>
        <begin position="143"/>
        <end position="155"/>
    </location>
</feature>